<accession>I7J2P4</accession>
<sequence length="46" mass="4837">KTLNLKGGATDVSNEDNIGVVKGNDNTLNVRLAKNLKGIESIDGLK</sequence>
<reference evidence="1" key="1">
    <citation type="journal article" date="2012" name="Vet. Microbiol.">
        <title>Comparative genomic analyses of the Taylorellae.</title>
        <authorList>
            <person name="Hauser H."/>
            <person name="Richter D.C."/>
            <person name="van Tonder A."/>
            <person name="Clark L."/>
            <person name="Preston A."/>
        </authorList>
    </citation>
    <scope>NUCLEOTIDE SEQUENCE</scope>
    <source>
        <strain evidence="1">14/45</strain>
    </source>
</reference>
<gene>
    <name evidence="1" type="ORF">KUM_1457</name>
</gene>
<organism evidence="1">
    <name type="scientific">Taylorella asinigenitalis 14/45</name>
    <dbReference type="NCBI Taxonomy" id="1091495"/>
    <lineage>
        <taxon>Bacteria</taxon>
        <taxon>Pseudomonadati</taxon>
        <taxon>Pseudomonadota</taxon>
        <taxon>Betaproteobacteria</taxon>
        <taxon>Burkholderiales</taxon>
        <taxon>Alcaligenaceae</taxon>
        <taxon>Taylorella</taxon>
    </lineage>
</organism>
<name>I7J2P4_9BURK</name>
<dbReference type="KEGG" id="tat:KUM_1457"/>
<feature type="non-terminal residue" evidence="1">
    <location>
        <position position="1"/>
    </location>
</feature>
<dbReference type="AlphaFoldDB" id="I7J2P4"/>
<feature type="non-terminal residue" evidence="1">
    <location>
        <position position="46"/>
    </location>
</feature>
<dbReference type="EMBL" id="HE681424">
    <property type="protein sequence ID" value="CCG20235.1"/>
    <property type="molecule type" value="Genomic_DNA"/>
</dbReference>
<dbReference type="HOGENOM" id="CLU_3193530_0_0_4"/>
<evidence type="ECO:0000313" key="1">
    <source>
        <dbReference type="EMBL" id="CCG20235.1"/>
    </source>
</evidence>
<proteinExistence type="predicted"/>
<protein>
    <submittedName>
        <fullName evidence="1">Putative adhesin/invasin</fullName>
    </submittedName>
</protein>